<protein>
    <submittedName>
        <fullName evidence="1">Uncharacterized protein</fullName>
    </submittedName>
</protein>
<keyword evidence="2" id="KW-1185">Reference proteome</keyword>
<accession>A0A4Y9FP83</accession>
<sequence length="126" mass="13796">MPTVYYPDLRAGVPVVAGANGPVTFSTPRTYRGAVGVHITDISRDDGRVWAQTMTRFALVDGNGNVMLQKSIAKNWGADPGWVWLSGGLGGAHNLYWRIGIEFQATAGGDFLLGWSTIRFDARYQY</sequence>
<evidence type="ECO:0000313" key="2">
    <source>
        <dbReference type="Proteomes" id="UP000298358"/>
    </source>
</evidence>
<gene>
    <name evidence="1" type="ORF">E4U02_13805</name>
</gene>
<dbReference type="Proteomes" id="UP000298358">
    <property type="component" value="Unassembled WGS sequence"/>
</dbReference>
<evidence type="ECO:0000313" key="1">
    <source>
        <dbReference type="EMBL" id="TFU31025.1"/>
    </source>
</evidence>
<dbReference type="AlphaFoldDB" id="A0A4Y9FP83"/>
<dbReference type="EMBL" id="SPQB01000049">
    <property type="protein sequence ID" value="TFU31025.1"/>
    <property type="molecule type" value="Genomic_DNA"/>
</dbReference>
<comment type="caution">
    <text evidence="1">The sequence shown here is derived from an EMBL/GenBank/DDBJ whole genome shotgun (WGS) entry which is preliminary data.</text>
</comment>
<dbReference type="RefSeq" id="WP_135115400.1">
    <property type="nucleotide sequence ID" value="NZ_JADGLL010000049.1"/>
</dbReference>
<reference evidence="1 2" key="1">
    <citation type="submission" date="2019-03" db="EMBL/GenBank/DDBJ databases">
        <title>Diversity of the mouse oral microbiome.</title>
        <authorList>
            <person name="Joseph S."/>
            <person name="Aduse-Opoku J."/>
            <person name="Curtis M."/>
            <person name="Wade W."/>
            <person name="Hashim A."/>
        </authorList>
    </citation>
    <scope>NUCLEOTIDE SEQUENCE [LARGE SCALE GENOMIC DNA]</scope>
    <source>
        <strain evidence="1 2">P1012</strain>
    </source>
</reference>
<name>A0A4Y9FP83_9MICO</name>
<proteinExistence type="predicted"/>
<organism evidence="1 2">
    <name type="scientific">Microbacterium paludicola</name>
    <dbReference type="NCBI Taxonomy" id="300019"/>
    <lineage>
        <taxon>Bacteria</taxon>
        <taxon>Bacillati</taxon>
        <taxon>Actinomycetota</taxon>
        <taxon>Actinomycetes</taxon>
        <taxon>Micrococcales</taxon>
        <taxon>Microbacteriaceae</taxon>
        <taxon>Microbacterium</taxon>
    </lineage>
</organism>